<accession>A0A2W1B3I6</accession>
<sequence>MNLKIPGALKRIYTVCFRGNQFNHKKCQLPIPRIQSYPNQGTIKLATVQLLPNLKLLSFRVSKNFLYFSFARPGTDLLEFIELCSDEV</sequence>
<protein>
    <submittedName>
        <fullName evidence="1">Uncharacterized protein</fullName>
    </submittedName>
</protein>
<evidence type="ECO:0000313" key="1">
    <source>
        <dbReference type="EMBL" id="PZC70678.1"/>
    </source>
</evidence>
<name>A0A2W1B3I6_HELAM</name>
<evidence type="ECO:0000313" key="2">
    <source>
        <dbReference type="Proteomes" id="UP000249218"/>
    </source>
</evidence>
<reference evidence="1 2" key="1">
    <citation type="journal article" date="2017" name="BMC Biol.">
        <title>Genomic innovations, transcriptional plasticity and gene loss underlying the evolution and divergence of two highly polyphagous and invasive Helicoverpa pest species.</title>
        <authorList>
            <person name="Pearce S.L."/>
            <person name="Clarke D.F."/>
            <person name="East P.D."/>
            <person name="Elfekih S."/>
            <person name="Gordon K.H."/>
            <person name="Jermiin L.S."/>
            <person name="McGaughran A."/>
            <person name="Oakeshott J.G."/>
            <person name="Papanikolaou A."/>
            <person name="Perera O.P."/>
            <person name="Rane R.V."/>
            <person name="Richards S."/>
            <person name="Tay W.T."/>
            <person name="Walsh T.K."/>
            <person name="Anderson A."/>
            <person name="Anderson C.J."/>
            <person name="Asgari S."/>
            <person name="Board P.G."/>
            <person name="Bretschneider A."/>
            <person name="Campbell P.M."/>
            <person name="Chertemps T."/>
            <person name="Christeller J.T."/>
            <person name="Coppin C.W."/>
            <person name="Downes S.J."/>
            <person name="Duan G."/>
            <person name="Farnsworth C.A."/>
            <person name="Good R.T."/>
            <person name="Han L.B."/>
            <person name="Han Y.C."/>
            <person name="Hatje K."/>
            <person name="Horne I."/>
            <person name="Huang Y.P."/>
            <person name="Hughes D.S."/>
            <person name="Jacquin-Joly E."/>
            <person name="James W."/>
            <person name="Jhangiani S."/>
            <person name="Kollmar M."/>
            <person name="Kuwar S.S."/>
            <person name="Li S."/>
            <person name="Liu N.Y."/>
            <person name="Maibeche M.T."/>
            <person name="Miller J.R."/>
            <person name="Montagne N."/>
            <person name="Perry T."/>
            <person name="Qu J."/>
            <person name="Song S.V."/>
            <person name="Sutton G.G."/>
            <person name="Vogel H."/>
            <person name="Walenz B.P."/>
            <person name="Xu W."/>
            <person name="Zhang H.J."/>
            <person name="Zou Z."/>
            <person name="Batterham P."/>
            <person name="Edwards O.R."/>
            <person name="Feyereisen R."/>
            <person name="Gibbs R.A."/>
            <person name="Heckel D.G."/>
            <person name="McGrath A."/>
            <person name="Robin C."/>
            <person name="Scherer S.E."/>
            <person name="Worley K.C."/>
            <person name="Wu Y.D."/>
        </authorList>
    </citation>
    <scope>NUCLEOTIDE SEQUENCE [LARGE SCALE GENOMIC DNA]</scope>
    <source>
        <strain evidence="1">Harm_GR_Male_#8</strain>
        <tissue evidence="1">Whole organism</tissue>
    </source>
</reference>
<gene>
    <name evidence="1" type="primary">HaOG215091</name>
    <name evidence="1" type="ORF">B5X24_HaOG215091</name>
</gene>
<dbReference type="Proteomes" id="UP000249218">
    <property type="component" value="Unassembled WGS sequence"/>
</dbReference>
<proteinExistence type="predicted"/>
<organism evidence="1 2">
    <name type="scientific">Helicoverpa armigera</name>
    <name type="common">Cotton bollworm</name>
    <name type="synonym">Heliothis armigera</name>
    <dbReference type="NCBI Taxonomy" id="29058"/>
    <lineage>
        <taxon>Eukaryota</taxon>
        <taxon>Metazoa</taxon>
        <taxon>Ecdysozoa</taxon>
        <taxon>Arthropoda</taxon>
        <taxon>Hexapoda</taxon>
        <taxon>Insecta</taxon>
        <taxon>Pterygota</taxon>
        <taxon>Neoptera</taxon>
        <taxon>Endopterygota</taxon>
        <taxon>Lepidoptera</taxon>
        <taxon>Glossata</taxon>
        <taxon>Ditrysia</taxon>
        <taxon>Noctuoidea</taxon>
        <taxon>Noctuidae</taxon>
        <taxon>Heliothinae</taxon>
        <taxon>Helicoverpa</taxon>
    </lineage>
</organism>
<dbReference type="AlphaFoldDB" id="A0A2W1B3I6"/>
<dbReference type="EMBL" id="KZ150494">
    <property type="protein sequence ID" value="PZC70678.1"/>
    <property type="molecule type" value="Genomic_DNA"/>
</dbReference>
<keyword evidence="2" id="KW-1185">Reference proteome</keyword>